<proteinExistence type="inferred from homology"/>
<evidence type="ECO:0000313" key="6">
    <source>
        <dbReference type="Proteomes" id="UP001642360"/>
    </source>
</evidence>
<comment type="similarity">
    <text evidence="1">Belongs to the WEB family.</text>
</comment>
<feature type="region of interest" description="Disordered" evidence="4">
    <location>
        <begin position="568"/>
        <end position="605"/>
    </location>
</feature>
<dbReference type="Proteomes" id="UP001642360">
    <property type="component" value="Unassembled WGS sequence"/>
</dbReference>
<gene>
    <name evidence="5" type="ORF">ILEXP_LOCUS18821</name>
</gene>
<name>A0ABC8S0D4_9AQUA</name>
<evidence type="ECO:0000256" key="1">
    <source>
        <dbReference type="ARBA" id="ARBA00005485"/>
    </source>
</evidence>
<feature type="region of interest" description="Disordered" evidence="4">
    <location>
        <begin position="534"/>
        <end position="555"/>
    </location>
</feature>
<organism evidence="5 6">
    <name type="scientific">Ilex paraguariensis</name>
    <name type="common">yerba mate</name>
    <dbReference type="NCBI Taxonomy" id="185542"/>
    <lineage>
        <taxon>Eukaryota</taxon>
        <taxon>Viridiplantae</taxon>
        <taxon>Streptophyta</taxon>
        <taxon>Embryophyta</taxon>
        <taxon>Tracheophyta</taxon>
        <taxon>Spermatophyta</taxon>
        <taxon>Magnoliopsida</taxon>
        <taxon>eudicotyledons</taxon>
        <taxon>Gunneridae</taxon>
        <taxon>Pentapetalae</taxon>
        <taxon>asterids</taxon>
        <taxon>campanulids</taxon>
        <taxon>Aquifoliales</taxon>
        <taxon>Aquifoliaceae</taxon>
        <taxon>Ilex</taxon>
    </lineage>
</organism>
<accession>A0ABC8S0D4</accession>
<reference evidence="5 6" key="1">
    <citation type="submission" date="2024-02" db="EMBL/GenBank/DDBJ databases">
        <authorList>
            <person name="Vignale AGUSTIN F."/>
            <person name="Sosa J E."/>
            <person name="Modenutti C."/>
        </authorList>
    </citation>
    <scope>NUCLEOTIDE SEQUENCE [LARGE SCALE GENOMIC DNA]</scope>
</reference>
<feature type="compositionally biased region" description="Basic and acidic residues" evidence="4">
    <location>
        <begin position="534"/>
        <end position="545"/>
    </location>
</feature>
<feature type="coiled-coil region" evidence="3">
    <location>
        <begin position="79"/>
        <end position="113"/>
    </location>
</feature>
<evidence type="ECO:0000256" key="4">
    <source>
        <dbReference type="SAM" id="MobiDB-lite"/>
    </source>
</evidence>
<dbReference type="PANTHER" id="PTHR32054:SF2">
    <property type="entry name" value="PROTEIN PLASTID MOVEMENT IMPAIRED 2"/>
    <property type="match status" value="1"/>
</dbReference>
<feature type="coiled-coil region" evidence="3">
    <location>
        <begin position="146"/>
        <end position="211"/>
    </location>
</feature>
<keyword evidence="6" id="KW-1185">Reference proteome</keyword>
<dbReference type="InterPro" id="IPR008545">
    <property type="entry name" value="Web"/>
</dbReference>
<feature type="coiled-coil region" evidence="3">
    <location>
        <begin position="377"/>
        <end position="439"/>
    </location>
</feature>
<evidence type="ECO:0000256" key="2">
    <source>
        <dbReference type="ARBA" id="ARBA00023054"/>
    </source>
</evidence>
<evidence type="ECO:0000256" key="3">
    <source>
        <dbReference type="SAM" id="Coils"/>
    </source>
</evidence>
<evidence type="ECO:0008006" key="7">
    <source>
        <dbReference type="Google" id="ProtNLM"/>
    </source>
</evidence>
<dbReference type="Pfam" id="PF05701">
    <property type="entry name" value="WEMBL"/>
    <property type="match status" value="1"/>
</dbReference>
<feature type="compositionally biased region" description="Basic and acidic residues" evidence="4">
    <location>
        <begin position="1"/>
        <end position="11"/>
    </location>
</feature>
<dbReference type="EMBL" id="CAUOFW020002058">
    <property type="protein sequence ID" value="CAK9150665.1"/>
    <property type="molecule type" value="Genomic_DNA"/>
</dbReference>
<dbReference type="PANTHER" id="PTHR32054">
    <property type="entry name" value="HEAVY CHAIN, PUTATIVE, EXPRESSED-RELATED-RELATED"/>
    <property type="match status" value="1"/>
</dbReference>
<keyword evidence="2 3" id="KW-0175">Coiled coil</keyword>
<protein>
    <recommendedName>
        <fullName evidence="7">WEB family protein</fullName>
    </recommendedName>
</protein>
<dbReference type="AlphaFoldDB" id="A0ABC8S0D4"/>
<feature type="region of interest" description="Disordered" evidence="4">
    <location>
        <begin position="1"/>
        <end position="22"/>
    </location>
</feature>
<comment type="caution">
    <text evidence="5">The sequence shown here is derived from an EMBL/GenBank/DDBJ whole genome shotgun (WGS) entry which is preliminary data.</text>
</comment>
<feature type="coiled-coil region" evidence="3">
    <location>
        <begin position="258"/>
        <end position="320"/>
    </location>
</feature>
<sequence length="640" mass="72591">MGLKMDGREWKNNSSSSSSVGEVKAGINLYGGKILAGNSGLEKPQMSFKEPSSRTRELHHVREDISGFNESQKLADSVKARAESELFDARKTVRDLTSRIEESNSRAKAWNHELEKLRKPKRSVEELELTARNAENHRYANVMIELEYIKQEISKLKLDMASVLEEKRRAEKEAEASSSKLRSYSILVEALEKKIEELNEEQVLVELARIEALNEFGAIEAQRKEEAKQYSSAMEETRKKMNGIIQEINCTKELGMKLAVTNSDVNMLECELSQLKEMDKRVQNFESLKNQEEWASPTLLQSITEELEVANKKLASVRKESVEFMASMDIIRDEFKHVSEETTRLRKTEEKADLTFQNLHSKLLREKSKLKTASAAEEKAQSIMSNLSLALEKLKTEAEAAKKEKVLMGAEIENLEAEVEKTESETDLAEERLHAAMQEVESVKSSEAIALENLKALTDSTMRARASASQHCSKITISKFEYEYLKGHAPGAEEIAVKKVAAAQAWIEALKASEKEMLMKTELAQREITEVLRGEEEEKELHRTEQSLPANEGVENDLRNWLQKREKNLEHGNLQPDITLPKKSKNRSGNATPARRAKFLKSASPAMRHMHPSTSFTMRRRKVMPGLTKFISNKTIEGNL</sequence>
<evidence type="ECO:0000313" key="5">
    <source>
        <dbReference type="EMBL" id="CAK9150665.1"/>
    </source>
</evidence>